<keyword evidence="1" id="KW-0812">Transmembrane</keyword>
<evidence type="ECO:0000313" key="3">
    <source>
        <dbReference type="RefSeq" id="XP_025423596.1"/>
    </source>
</evidence>
<name>A0A8B8GLY1_9HEMI</name>
<reference evidence="3" key="1">
    <citation type="submission" date="2025-08" db="UniProtKB">
        <authorList>
            <consortium name="RefSeq"/>
        </authorList>
    </citation>
    <scope>IDENTIFICATION</scope>
    <source>
        <tissue evidence="3">Whole body</tissue>
    </source>
</reference>
<keyword evidence="1" id="KW-0472">Membrane</keyword>
<sequence length="153" mass="17238">MDVDQEETTSQEDIRKQQILIQNKEKKIKFIRILTVIAYLVSVSTVATMLSAYYIFIWNPHTGNFTQTPNAERIVMALQRASGEYAFVNAADHEYSGNRKFVSELLNSQKTNGHTKSSIRSILFQTSTIKSSTSHMQTTIGNVSGPFNITNNT</sequence>
<dbReference type="Proteomes" id="UP000694846">
    <property type="component" value="Unplaced"/>
</dbReference>
<keyword evidence="2" id="KW-1185">Reference proteome</keyword>
<keyword evidence="1" id="KW-1133">Transmembrane helix</keyword>
<protein>
    <submittedName>
        <fullName evidence="3">Uncharacterized protein LOC112692967</fullName>
    </submittedName>
</protein>
<dbReference type="RefSeq" id="XP_025423596.1">
    <property type="nucleotide sequence ID" value="XM_025567811.1"/>
</dbReference>
<dbReference type="Pfam" id="PF15018">
    <property type="entry name" value="InaF-motif"/>
    <property type="match status" value="1"/>
</dbReference>
<gene>
    <name evidence="3" type="primary">LOC112692967</name>
</gene>
<dbReference type="CTD" id="32126"/>
<dbReference type="PANTHER" id="PTHR34929">
    <property type="entry name" value="ZGC:153157"/>
    <property type="match status" value="1"/>
</dbReference>
<feature type="transmembrane region" description="Helical" evidence="1">
    <location>
        <begin position="30"/>
        <end position="56"/>
    </location>
</feature>
<proteinExistence type="predicted"/>
<evidence type="ECO:0000313" key="2">
    <source>
        <dbReference type="Proteomes" id="UP000694846"/>
    </source>
</evidence>
<accession>A0A8B8GLY1</accession>
<dbReference type="AlphaFoldDB" id="A0A8B8GLY1"/>
<dbReference type="InterPro" id="IPR029162">
    <property type="entry name" value="InaF-motif"/>
</dbReference>
<dbReference type="OrthoDB" id="6617791at2759"/>
<evidence type="ECO:0000256" key="1">
    <source>
        <dbReference type="SAM" id="Phobius"/>
    </source>
</evidence>
<organism evidence="2 3">
    <name type="scientific">Sipha flava</name>
    <name type="common">yellow sugarcane aphid</name>
    <dbReference type="NCBI Taxonomy" id="143950"/>
    <lineage>
        <taxon>Eukaryota</taxon>
        <taxon>Metazoa</taxon>
        <taxon>Ecdysozoa</taxon>
        <taxon>Arthropoda</taxon>
        <taxon>Hexapoda</taxon>
        <taxon>Insecta</taxon>
        <taxon>Pterygota</taxon>
        <taxon>Neoptera</taxon>
        <taxon>Paraneoptera</taxon>
        <taxon>Hemiptera</taxon>
        <taxon>Sternorrhyncha</taxon>
        <taxon>Aphidomorpha</taxon>
        <taxon>Aphidoidea</taxon>
        <taxon>Aphididae</taxon>
        <taxon>Sipha</taxon>
    </lineage>
</organism>
<dbReference type="PANTHER" id="PTHR34929:SF1">
    <property type="entry name" value="INAF MOTIF CONTAINING 2"/>
    <property type="match status" value="1"/>
</dbReference>
<dbReference type="GeneID" id="112692967"/>